<reference evidence="4 5" key="1">
    <citation type="submission" date="2019-08" db="EMBL/GenBank/DDBJ databases">
        <title>Complete genome sequence of Kushneria sp. YCWA18, a halophilic phosphate-solubilizing bacterium isolated from Daqiao saltern in China.</title>
        <authorList>
            <person name="Du G.-X."/>
            <person name="Qu L.-Y."/>
        </authorList>
    </citation>
    <scope>NUCLEOTIDE SEQUENCE [LARGE SCALE GENOMIC DNA]</scope>
    <source>
        <strain evidence="4 5">YCWA18</strain>
    </source>
</reference>
<dbReference type="InterPro" id="IPR011990">
    <property type="entry name" value="TPR-like_helical_dom_sf"/>
</dbReference>
<name>A0A5C0ZYQ6_9GAMM</name>
<dbReference type="InterPro" id="IPR041664">
    <property type="entry name" value="AAA_16"/>
</dbReference>
<keyword evidence="1" id="KW-0547">Nucleotide-binding</keyword>
<evidence type="ECO:0000256" key="2">
    <source>
        <dbReference type="ARBA" id="ARBA00022840"/>
    </source>
</evidence>
<dbReference type="GO" id="GO:0004016">
    <property type="term" value="F:adenylate cyclase activity"/>
    <property type="evidence" value="ECO:0007669"/>
    <property type="project" value="TreeGrafter"/>
</dbReference>
<dbReference type="GO" id="GO:0005524">
    <property type="term" value="F:ATP binding"/>
    <property type="evidence" value="ECO:0007669"/>
    <property type="project" value="UniProtKB-KW"/>
</dbReference>
<dbReference type="SMART" id="SM01043">
    <property type="entry name" value="BTAD"/>
    <property type="match status" value="1"/>
</dbReference>
<dbReference type="Proteomes" id="UP000322553">
    <property type="component" value="Chromosome"/>
</dbReference>
<accession>A0A5C0ZYQ6</accession>
<organism evidence="4 5">
    <name type="scientific">Kushneria phosphatilytica</name>
    <dbReference type="NCBI Taxonomy" id="657387"/>
    <lineage>
        <taxon>Bacteria</taxon>
        <taxon>Pseudomonadati</taxon>
        <taxon>Pseudomonadota</taxon>
        <taxon>Gammaproteobacteria</taxon>
        <taxon>Oceanospirillales</taxon>
        <taxon>Halomonadaceae</taxon>
        <taxon>Kushneria</taxon>
    </lineage>
</organism>
<dbReference type="OrthoDB" id="9806704at2"/>
<dbReference type="SUPFAM" id="SSF52540">
    <property type="entry name" value="P-loop containing nucleoside triphosphate hydrolases"/>
    <property type="match status" value="1"/>
</dbReference>
<evidence type="ECO:0000259" key="3">
    <source>
        <dbReference type="SMART" id="SM01043"/>
    </source>
</evidence>
<sequence length="1296" mass="148817">MPDRRWPIGRESDMTISASSGSLRFMLLGTATEVEKAGESAQFRYDKVRGLLLYLLLQPTPINRVELAELLWPGQQPASARNNLRHALHSLRQTLGTEFDSRLHGGRKSIRLDIPDCWWIDTAALESLLDHPPTIARLTEVLRLYRGELAEGLRLRQCAEFHAWLLHQQQYWRQRVLTFAERVLESQQELSLDQLGQLVERFGDHTPFYQPLIRQLMAQGRESTAQGYYDTHLQRLSLLGRQPPATLTNPGVTLHRADQGEVSSIDSRLLDNAPPEAGDIPHETELDHRQVSVLAIRLALRDAEVVSPRWERDVLLLLRNMMGWLEQRCRALGGYWIRGNTAGIGMACFGTHGAAHQLMELVALYEHCRRDLRARVREYWPADNVPLPIFDLSAGLHSGRVVYMPERRLIDPLGQVTQPAIELLYAAQQGELVLSRLASQHMPPAIDLLPRLQVRTVALDDEVKLHALKLSETTSIDTPFLELYCRDRERHELHEALARVELGVRQNVLIRGETGMGKSALMVDFRQIERSHHVELFWLATTRLSLQEPYSLITSLLRWRLNDTLEAGGLDRWMNEHLTGWWDEGRRARLRIMLMPDPHESCDYSSEALELMSRLVLALLTIAPQRTLIMMIDDLQWLDEASKQVLSRVQTRLPINARVMLVASQNTHDPLAMRLGWDRQLTLQPLDEAQSQAILLRLTQVFGLNLDAESSRRLIERSGGVPLYLCELCRWLAYDRDAGRPQQLEELPGGLHGLLSGRIDQLDAYRRVAHIAAVLGVQFRLDILRDCLKPADPVFLREGIERMQRLEIIMACPADREFDYRFTHQLLQEVAYFNCPAETRRETHRHLVGYLEQHQPAWLSRHPGYFALHLQHSGACQRAVRYYMLAAREALARAAFGMALRMTERGLECLTDRAIPEHRLTLLMLRARIGFALEGHVSSIAEHSLVEARRRIEIAGTLADMEDPEQGFMICWGLWMIFSARLRLKSGHNMLAHLQNLSAQLDHPQYRYLTEYAQGYLDYWGGRLHQASRRFKSLDLLHQLSIPDELPWSEHPRACACAYRAMTCCMLGDYQQAMLWIESAVRLAESLGHPRTRALILIRAAVLYRHLGMADEARARANEVMMLTDQDETVLWRQHACCILEWCRILHGEQSSVDLLESAMRGISVQVGHEVPDHPIIWYIEGCLMLGEGRRAANYLERHLKAARENDLLYLTELLLLSARMNQQQQGPLEQTTWLLDQAMKSARRHGSLHCELMTLEWRIRLEGKKRWGSILSERLKALGPRDRAVSERWRLALDG</sequence>
<evidence type="ECO:0000313" key="5">
    <source>
        <dbReference type="Proteomes" id="UP000322553"/>
    </source>
</evidence>
<dbReference type="GO" id="GO:0005737">
    <property type="term" value="C:cytoplasm"/>
    <property type="evidence" value="ECO:0007669"/>
    <property type="project" value="TreeGrafter"/>
</dbReference>
<dbReference type="Gene3D" id="1.10.10.10">
    <property type="entry name" value="Winged helix-like DNA-binding domain superfamily/Winged helix DNA-binding domain"/>
    <property type="match status" value="1"/>
</dbReference>
<dbReference type="InterPro" id="IPR036388">
    <property type="entry name" value="WH-like_DNA-bd_sf"/>
</dbReference>
<dbReference type="SUPFAM" id="SSF48452">
    <property type="entry name" value="TPR-like"/>
    <property type="match status" value="1"/>
</dbReference>
<feature type="domain" description="Bacterial transcriptional activator" evidence="3">
    <location>
        <begin position="120"/>
        <end position="239"/>
    </location>
</feature>
<keyword evidence="5" id="KW-1185">Reference proteome</keyword>
<evidence type="ECO:0000256" key="1">
    <source>
        <dbReference type="ARBA" id="ARBA00022741"/>
    </source>
</evidence>
<dbReference type="InterPro" id="IPR005158">
    <property type="entry name" value="BTAD"/>
</dbReference>
<dbReference type="Gene3D" id="3.40.50.300">
    <property type="entry name" value="P-loop containing nucleotide triphosphate hydrolases"/>
    <property type="match status" value="1"/>
</dbReference>
<dbReference type="PANTHER" id="PTHR16305:SF28">
    <property type="entry name" value="GUANYLATE CYCLASE DOMAIN-CONTAINING PROTEIN"/>
    <property type="match status" value="1"/>
</dbReference>
<protein>
    <submittedName>
        <fullName evidence="4">AAA family ATPase</fullName>
    </submittedName>
</protein>
<dbReference type="KEGG" id="kuy:FY550_07655"/>
<dbReference type="InterPro" id="IPR027417">
    <property type="entry name" value="P-loop_NTPase"/>
</dbReference>
<gene>
    <name evidence="4" type="ORF">FY550_07655</name>
</gene>
<dbReference type="EMBL" id="CP043420">
    <property type="protein sequence ID" value="QEL11014.1"/>
    <property type="molecule type" value="Genomic_DNA"/>
</dbReference>
<dbReference type="Pfam" id="PF13191">
    <property type="entry name" value="AAA_16"/>
    <property type="match status" value="1"/>
</dbReference>
<dbReference type="Gene3D" id="1.25.40.10">
    <property type="entry name" value="Tetratricopeptide repeat domain"/>
    <property type="match status" value="1"/>
</dbReference>
<dbReference type="PANTHER" id="PTHR16305">
    <property type="entry name" value="TESTICULAR SOLUBLE ADENYLYL CYCLASE"/>
    <property type="match status" value="1"/>
</dbReference>
<evidence type="ECO:0000313" key="4">
    <source>
        <dbReference type="EMBL" id="QEL11014.1"/>
    </source>
</evidence>
<keyword evidence="2" id="KW-0067">ATP-binding</keyword>
<proteinExistence type="predicted"/>